<dbReference type="InterPro" id="IPR020059">
    <property type="entry name" value="Glu/Gln-tRNA-synth_Ib_codon-bd"/>
</dbReference>
<dbReference type="GO" id="GO:0005829">
    <property type="term" value="C:cytosol"/>
    <property type="evidence" value="ECO:0007669"/>
    <property type="project" value="TreeGrafter"/>
</dbReference>
<dbReference type="PANTHER" id="PTHR43097">
    <property type="entry name" value="GLUTAMINE-TRNA LIGASE"/>
    <property type="match status" value="1"/>
</dbReference>
<dbReference type="InterPro" id="IPR000924">
    <property type="entry name" value="Glu/Gln-tRNA-synth"/>
</dbReference>
<evidence type="ECO:0000259" key="11">
    <source>
        <dbReference type="Pfam" id="PF00749"/>
    </source>
</evidence>
<evidence type="ECO:0000256" key="3">
    <source>
        <dbReference type="ARBA" id="ARBA00022490"/>
    </source>
</evidence>
<dbReference type="Gene3D" id="2.40.240.100">
    <property type="match status" value="1"/>
</dbReference>
<dbReference type="Pfam" id="PF00749">
    <property type="entry name" value="tRNA-synt_1c"/>
    <property type="match status" value="1"/>
</dbReference>
<accession>D5VSD5</accession>
<sequence length="532" mass="62692">MIEEKIRELAIKNAEKYGKAQVKAVLGMFLSQNKEYREKVNEIKPIVEKIVEEVNKSFKGKRRGRELELPEVEDKVILRFAPNPSGPLHIGHARVAVLNDYFAKKYGGKFILRFEDTDPKRVLSEAYDMIREDLDWLNVKIDEEVIQSDRLKIYYKHGEELIKMGKAYVCECPPEEFRELRNKGIACPCRDREVEENLELWEKMLNGELENVVVRLKTDIKHKNPSIRDFPIFRVEKEKHPRVEAFVYPLMNLSVAVDDHLLEITHVLRGKDHLVNTEKQKYIYKYFNWEMPKFIHYGILKIEDTVLSTSKIYEGIKEGIYEGWDDVRLGTLRALRRRGIKPEAIYRIMLDIGIKQADITFSWKNLYAINKELIDKEAKRFFFVWNPVKMLVEGSEEREVKIRLHPEVDYGYRVLKFKGSAYVVRDEMEEGRFYRLMELFNVVVEEVGDIVKAKYHSDDFKEARKNKAKIIHWIPTEETKRVKVLMPDGEVKEGLAEINFNPEVGEIIQFERFGFCRVDDVGDVITCCYAHR</sequence>
<dbReference type="InterPro" id="IPR014729">
    <property type="entry name" value="Rossmann-like_a/b/a_fold"/>
</dbReference>
<keyword evidence="15" id="KW-1185">Reference proteome</keyword>
<dbReference type="EMBL" id="CP002009">
    <property type="protein sequence ID" value="ADG13488.1"/>
    <property type="molecule type" value="Genomic_DNA"/>
</dbReference>
<dbReference type="CDD" id="cd09287">
    <property type="entry name" value="GluRS_non_core"/>
    <property type="match status" value="1"/>
</dbReference>
<dbReference type="InterPro" id="IPR020058">
    <property type="entry name" value="Glu/Gln-tRNA-synth_Ib_cat-dom"/>
</dbReference>
<evidence type="ECO:0000256" key="7">
    <source>
        <dbReference type="ARBA" id="ARBA00022917"/>
    </source>
</evidence>
<evidence type="ECO:0000256" key="2">
    <source>
        <dbReference type="ARBA" id="ARBA00008927"/>
    </source>
</evidence>
<dbReference type="GO" id="GO:0006424">
    <property type="term" value="P:glutamyl-tRNA aminoacylation"/>
    <property type="evidence" value="ECO:0007669"/>
    <property type="project" value="UniProtKB-UniRule"/>
</dbReference>
<dbReference type="PRINTS" id="PR00987">
    <property type="entry name" value="TRNASYNTHGLU"/>
</dbReference>
<dbReference type="NCBIfam" id="TIGR00463">
    <property type="entry name" value="gltX_arch"/>
    <property type="match status" value="1"/>
</dbReference>
<evidence type="ECO:0000256" key="4">
    <source>
        <dbReference type="ARBA" id="ARBA00022598"/>
    </source>
</evidence>
<dbReference type="eggNOG" id="arCOG04302">
    <property type="taxonomic scope" value="Archaea"/>
</dbReference>
<evidence type="ECO:0000256" key="8">
    <source>
        <dbReference type="ARBA" id="ARBA00023146"/>
    </source>
</evidence>
<dbReference type="Pfam" id="PF20974">
    <property type="entry name" value="tRNA-synt_1c_C2"/>
    <property type="match status" value="1"/>
</dbReference>
<evidence type="ECO:0000313" key="15">
    <source>
        <dbReference type="Proteomes" id="UP000002061"/>
    </source>
</evidence>
<feature type="domain" description="tRNA synthetases class I (E and Q) anti-codon binding" evidence="13">
    <location>
        <begin position="470"/>
        <end position="519"/>
    </location>
</feature>
<dbReference type="InterPro" id="IPR001412">
    <property type="entry name" value="aa-tRNA-synth_I_CS"/>
</dbReference>
<dbReference type="AlphaFoldDB" id="D5VSD5"/>
<keyword evidence="5 10" id="KW-0547">Nucleotide-binding</keyword>
<protein>
    <recommendedName>
        <fullName evidence="10">Glutamate--tRNA ligase</fullName>
        <ecNumber evidence="10">6.1.1.17</ecNumber>
    </recommendedName>
    <alternativeName>
        <fullName evidence="10">Glutamyl-tRNA synthetase</fullName>
        <shortName evidence="10">GluRS</shortName>
    </alternativeName>
</protein>
<dbReference type="InterPro" id="IPR050132">
    <property type="entry name" value="Gln/Glu-tRNA_Ligase"/>
</dbReference>
<dbReference type="STRING" id="573063.Metin_0823"/>
<dbReference type="GO" id="GO:0043604">
    <property type="term" value="P:amide biosynthetic process"/>
    <property type="evidence" value="ECO:0007669"/>
    <property type="project" value="TreeGrafter"/>
</dbReference>
<evidence type="ECO:0000313" key="14">
    <source>
        <dbReference type="EMBL" id="ADG13488.1"/>
    </source>
</evidence>
<dbReference type="NCBIfam" id="NF003169">
    <property type="entry name" value="PRK04156.1"/>
    <property type="match status" value="1"/>
</dbReference>
<keyword evidence="6 10" id="KW-0067">ATP-binding</keyword>
<evidence type="ECO:0000256" key="9">
    <source>
        <dbReference type="ARBA" id="ARBA00048351"/>
    </source>
</evidence>
<dbReference type="GO" id="GO:0004818">
    <property type="term" value="F:glutamate-tRNA ligase activity"/>
    <property type="evidence" value="ECO:0007669"/>
    <property type="project" value="UniProtKB-UniRule"/>
</dbReference>
<dbReference type="Proteomes" id="UP000002061">
    <property type="component" value="Chromosome"/>
</dbReference>
<keyword evidence="4 10" id="KW-0436">Ligase</keyword>
<dbReference type="Gene3D" id="2.40.240.10">
    <property type="entry name" value="Ribosomal Protein L25, Chain P"/>
    <property type="match status" value="1"/>
</dbReference>
<dbReference type="SUPFAM" id="SSF52374">
    <property type="entry name" value="Nucleotidylyl transferase"/>
    <property type="match status" value="1"/>
</dbReference>
<evidence type="ECO:0000259" key="12">
    <source>
        <dbReference type="Pfam" id="PF03950"/>
    </source>
</evidence>
<evidence type="ECO:0000256" key="5">
    <source>
        <dbReference type="ARBA" id="ARBA00022741"/>
    </source>
</evidence>
<dbReference type="Pfam" id="PF03950">
    <property type="entry name" value="tRNA-synt_1c_C"/>
    <property type="match status" value="1"/>
</dbReference>
<comment type="similarity">
    <text evidence="2 10">Belongs to the class-I aminoacyl-tRNA synthetase family. Glutamate--tRNA ligase type 2 subfamily.</text>
</comment>
<feature type="short sequence motif" description="'HIGH' region" evidence="10">
    <location>
        <begin position="82"/>
        <end position="92"/>
    </location>
</feature>
<keyword evidence="7 10" id="KW-0648">Protein biosynthesis</keyword>
<comment type="catalytic activity">
    <reaction evidence="9 10">
        <text>tRNA(Glu) + L-glutamate + ATP = L-glutamyl-tRNA(Glu) + AMP + diphosphate</text>
        <dbReference type="Rhea" id="RHEA:23540"/>
        <dbReference type="Rhea" id="RHEA-COMP:9663"/>
        <dbReference type="Rhea" id="RHEA-COMP:9680"/>
        <dbReference type="ChEBI" id="CHEBI:29985"/>
        <dbReference type="ChEBI" id="CHEBI:30616"/>
        <dbReference type="ChEBI" id="CHEBI:33019"/>
        <dbReference type="ChEBI" id="CHEBI:78442"/>
        <dbReference type="ChEBI" id="CHEBI:78520"/>
        <dbReference type="ChEBI" id="CHEBI:456215"/>
        <dbReference type="EC" id="6.1.1.17"/>
    </reaction>
</comment>
<dbReference type="GO" id="GO:0032991">
    <property type="term" value="C:protein-containing complex"/>
    <property type="evidence" value="ECO:0007669"/>
    <property type="project" value="UniProtKB-ARBA"/>
</dbReference>
<evidence type="ECO:0000256" key="10">
    <source>
        <dbReference type="HAMAP-Rule" id="MF_02076"/>
    </source>
</evidence>
<gene>
    <name evidence="10" type="primary">gltX</name>
    <name evidence="14" type="ordered locus">Metin_0823</name>
</gene>
<organism evidence="14 15">
    <name type="scientific">Methanocaldococcus infernus (strain DSM 11812 / JCM 15783 / ME)</name>
    <dbReference type="NCBI Taxonomy" id="573063"/>
    <lineage>
        <taxon>Archaea</taxon>
        <taxon>Methanobacteriati</taxon>
        <taxon>Methanobacteriota</taxon>
        <taxon>Methanomada group</taxon>
        <taxon>Methanococci</taxon>
        <taxon>Methanococcales</taxon>
        <taxon>Methanocaldococcaceae</taxon>
        <taxon>Methanocaldococcus</taxon>
    </lineage>
</organism>
<dbReference type="InterPro" id="IPR004526">
    <property type="entry name" value="Glu-tRNA-synth_arc/euk"/>
</dbReference>
<dbReference type="Gene3D" id="3.40.50.620">
    <property type="entry name" value="HUPs"/>
    <property type="match status" value="1"/>
</dbReference>
<dbReference type="KEGG" id="mif:Metin_0823"/>
<feature type="domain" description="Glutamyl/glutaminyl-tRNA synthetase class Ib anti-codon binding" evidence="12">
    <location>
        <begin position="378"/>
        <end position="454"/>
    </location>
</feature>
<evidence type="ECO:0000256" key="1">
    <source>
        <dbReference type="ARBA" id="ARBA00004496"/>
    </source>
</evidence>
<dbReference type="PROSITE" id="PS00178">
    <property type="entry name" value="AA_TRNA_LIGASE_I"/>
    <property type="match status" value="1"/>
</dbReference>
<dbReference type="InterPro" id="IPR011035">
    <property type="entry name" value="Ribosomal_bL25/Gln-tRNA_synth"/>
</dbReference>
<reference evidence="14" key="1">
    <citation type="submission" date="2010-04" db="EMBL/GenBank/DDBJ databases">
        <title>Complete sequence of Methanocaldococcus infernus ME.</title>
        <authorList>
            <consortium name="US DOE Joint Genome Institute"/>
            <person name="Lucas S."/>
            <person name="Copeland A."/>
            <person name="Lapidus A."/>
            <person name="Cheng J.-F."/>
            <person name="Bruce D."/>
            <person name="Goodwin L."/>
            <person name="Pitluck S."/>
            <person name="Munk A.C."/>
            <person name="Detter J.C."/>
            <person name="Han C."/>
            <person name="Tapia R."/>
            <person name="Land M."/>
            <person name="Hauser L."/>
            <person name="Kyrpides N."/>
            <person name="Mikhailova N."/>
            <person name="Sieprawska-Lupa M."/>
            <person name="Whitman W.B."/>
            <person name="Woyke T."/>
        </authorList>
    </citation>
    <scope>NUCLEOTIDE SEQUENCE [LARGE SCALE GENOMIC DNA]</scope>
    <source>
        <strain evidence="14">ME</strain>
    </source>
</reference>
<dbReference type="SUPFAM" id="SSF50715">
    <property type="entry name" value="Ribosomal protein L25-like"/>
    <property type="match status" value="1"/>
</dbReference>
<dbReference type="PANTHER" id="PTHR43097:SF5">
    <property type="entry name" value="GLUTAMATE--TRNA LIGASE"/>
    <property type="match status" value="1"/>
</dbReference>
<dbReference type="InterPro" id="IPR020056">
    <property type="entry name" value="Rbsml_bL25/Gln-tRNA_synth_N"/>
</dbReference>
<dbReference type="InterPro" id="IPR049437">
    <property type="entry name" value="tRNA-synt_1c_C2"/>
</dbReference>
<keyword evidence="8 10" id="KW-0030">Aminoacyl-tRNA synthetase</keyword>
<dbReference type="HOGENOM" id="CLU_001882_1_3_2"/>
<evidence type="ECO:0000256" key="6">
    <source>
        <dbReference type="ARBA" id="ARBA00022840"/>
    </source>
</evidence>
<keyword evidence="3 10" id="KW-0963">Cytoplasm</keyword>
<name>D5VSD5_METIM</name>
<feature type="domain" description="Glutamyl/glutaminyl-tRNA synthetase class Ib catalytic" evidence="11">
    <location>
        <begin position="75"/>
        <end position="375"/>
    </location>
</feature>
<proteinExistence type="inferred from homology"/>
<comment type="function">
    <text evidence="10">Catalyzes the attachment of glutamate to tRNA(Glu) in a two-step reaction: glutamate is first activated by ATP to form Glu-AMP and then transferred to the acceptor end of tRNA(Glu).</text>
</comment>
<dbReference type="GO" id="GO:0005524">
    <property type="term" value="F:ATP binding"/>
    <property type="evidence" value="ECO:0007669"/>
    <property type="project" value="UniProtKB-UniRule"/>
</dbReference>
<comment type="subcellular location">
    <subcellularLocation>
        <location evidence="1 10">Cytoplasm</location>
    </subcellularLocation>
</comment>
<dbReference type="EC" id="6.1.1.17" evidence="10"/>
<dbReference type="HAMAP" id="MF_02076">
    <property type="entry name" value="Glu_tRNA_synth_type2"/>
    <property type="match status" value="1"/>
</dbReference>
<evidence type="ECO:0000259" key="13">
    <source>
        <dbReference type="Pfam" id="PF20974"/>
    </source>
</evidence>